<dbReference type="RefSeq" id="WP_160289771.1">
    <property type="nucleotide sequence ID" value="NZ_CP050855.1"/>
</dbReference>
<sequence>MFLCFTPLNFAPLQPNHTGRGVALQLFGIGDPRLNDPVATDNHLAVLPYPIRTEVVAVLAGVTQGMPVLPSTDS</sequence>
<gene>
    <name evidence="1" type="ORF">SYMBAF_02575</name>
</gene>
<protein>
    <submittedName>
        <fullName evidence="1">Uncharacterized protein</fullName>
    </submittedName>
</protein>
<accession>A0A7D5NQ48</accession>
<evidence type="ECO:0000313" key="2">
    <source>
        <dbReference type="Proteomes" id="UP000042738"/>
    </source>
</evidence>
<organism evidence="1 2">
    <name type="scientific">Serratia symbiotica</name>
    <dbReference type="NCBI Taxonomy" id="138074"/>
    <lineage>
        <taxon>Bacteria</taxon>
        <taxon>Pseudomonadati</taxon>
        <taxon>Pseudomonadota</taxon>
        <taxon>Gammaproteobacteria</taxon>
        <taxon>Enterobacterales</taxon>
        <taxon>Yersiniaceae</taxon>
        <taxon>Serratia</taxon>
    </lineage>
</organism>
<reference evidence="1 2" key="1">
    <citation type="journal article" date="2014" name="Genome Announc.">
        <title>Whole-Genome Sequence of Serratia symbiotica Strain CWBI-2.3T, a Free-Living Symbiont of the Black Bean Aphid Aphis fabae.</title>
        <authorList>
            <person name="Foray V."/>
            <person name="Grigorescu A.S."/>
            <person name="Sabri A."/>
            <person name="Haubruge E."/>
            <person name="Lognay G."/>
            <person name="Francis F."/>
            <person name="Fauconnier M.L."/>
            <person name="Hance T."/>
            <person name="Thonart P."/>
        </authorList>
    </citation>
    <scope>NUCLEOTIDE SEQUENCE [LARGE SCALE GENOMIC DNA]</scope>
    <source>
        <strain evidence="1">CWBI-2.3</strain>
    </source>
</reference>
<evidence type="ECO:0000313" key="1">
    <source>
        <dbReference type="EMBL" id="QLH62047.1"/>
    </source>
</evidence>
<proteinExistence type="predicted"/>
<dbReference type="EMBL" id="CP050855">
    <property type="protein sequence ID" value="QLH62047.1"/>
    <property type="molecule type" value="Genomic_DNA"/>
</dbReference>
<name>A0A7D5NQ48_9GAMM</name>
<dbReference type="GeneID" id="99106499"/>
<dbReference type="Proteomes" id="UP000042738">
    <property type="component" value="Chromosome"/>
</dbReference>
<dbReference type="AlphaFoldDB" id="A0A7D5NQ48"/>